<feature type="transmembrane region" description="Helical" evidence="7">
    <location>
        <begin position="152"/>
        <end position="168"/>
    </location>
</feature>
<keyword evidence="3" id="KW-1003">Cell membrane</keyword>
<evidence type="ECO:0000313" key="10">
    <source>
        <dbReference type="Proteomes" id="UP000007093"/>
    </source>
</evidence>
<dbReference type="EMBL" id="CP003058">
    <property type="protein sequence ID" value="AEQ22653.1"/>
    <property type="molecule type" value="Genomic_DNA"/>
</dbReference>
<evidence type="ECO:0000259" key="8">
    <source>
        <dbReference type="Pfam" id="PF00892"/>
    </source>
</evidence>
<dbReference type="Pfam" id="PF00892">
    <property type="entry name" value="EamA"/>
    <property type="match status" value="2"/>
</dbReference>
<comment type="subcellular location">
    <subcellularLocation>
        <location evidence="1">Cell membrane</location>
        <topology evidence="1">Multi-pass membrane protein</topology>
    </subcellularLocation>
</comment>
<accession>G4Q2J7</accession>
<dbReference type="InterPro" id="IPR037185">
    <property type="entry name" value="EmrE-like"/>
</dbReference>
<feature type="transmembrane region" description="Helical" evidence="7">
    <location>
        <begin position="211"/>
        <end position="232"/>
    </location>
</feature>
<dbReference type="PATRIC" id="fig|568816.4.peg.1388"/>
<dbReference type="InParanoid" id="G4Q2J7"/>
<evidence type="ECO:0000256" key="5">
    <source>
        <dbReference type="ARBA" id="ARBA00022989"/>
    </source>
</evidence>
<sequence>MDRILLLAAALLWGGTLSAQRISTQFLGAFSFMGVRYLAGFLSMLPIVYWEQRYHNHAIDGEKKPFSLVLAAAILAIFLTAGTGFQQLGMFYTTAGKAGFITSLYIVIVPFFAYFVGQPLRRTAIIGSLLAMIGMYFLAYPTDGASFNRGDILIAICSVVWSIYILLVDRWAVHYAGFTLVAVEFFFASIYNLVLSQLAGEVITLNHIEAALWPILYCGFLGGGLAYSFQFIGQRGVGPTEASLLLSSETVFSVIGGWLILGEILSGRELVGCLFMLMGIISSQIKIK</sequence>
<dbReference type="InterPro" id="IPR000620">
    <property type="entry name" value="EamA_dom"/>
</dbReference>
<dbReference type="RefSeq" id="WP_009016153.1">
    <property type="nucleotide sequence ID" value="NC_016077.1"/>
</dbReference>
<feature type="transmembrane region" description="Helical" evidence="7">
    <location>
        <begin position="123"/>
        <end position="140"/>
    </location>
</feature>
<evidence type="ECO:0000256" key="6">
    <source>
        <dbReference type="ARBA" id="ARBA00023136"/>
    </source>
</evidence>
<evidence type="ECO:0000256" key="3">
    <source>
        <dbReference type="ARBA" id="ARBA00022475"/>
    </source>
</evidence>
<organism evidence="9 10">
    <name type="scientific">Acidaminococcus intestini (strain RyC-MR95)</name>
    <dbReference type="NCBI Taxonomy" id="568816"/>
    <lineage>
        <taxon>Bacteria</taxon>
        <taxon>Bacillati</taxon>
        <taxon>Bacillota</taxon>
        <taxon>Negativicutes</taxon>
        <taxon>Acidaminococcales</taxon>
        <taxon>Acidaminococcaceae</taxon>
        <taxon>Acidaminococcus</taxon>
    </lineage>
</organism>
<gene>
    <name evidence="9" type="ordered locus">Acin_1431</name>
</gene>
<feature type="transmembrane region" description="Helical" evidence="7">
    <location>
        <begin position="66"/>
        <end position="86"/>
    </location>
</feature>
<proteinExistence type="inferred from homology"/>
<evidence type="ECO:0000313" key="9">
    <source>
        <dbReference type="EMBL" id="AEQ22653.1"/>
    </source>
</evidence>
<keyword evidence="10" id="KW-1185">Reference proteome</keyword>
<dbReference type="HOGENOM" id="CLU_033863_21_2_9"/>
<keyword evidence="6 7" id="KW-0472">Membrane</keyword>
<dbReference type="SUPFAM" id="SSF103481">
    <property type="entry name" value="Multidrug resistance efflux transporter EmrE"/>
    <property type="match status" value="2"/>
</dbReference>
<feature type="transmembrane region" description="Helical" evidence="7">
    <location>
        <begin position="175"/>
        <end position="199"/>
    </location>
</feature>
<evidence type="ECO:0000256" key="4">
    <source>
        <dbReference type="ARBA" id="ARBA00022692"/>
    </source>
</evidence>
<feature type="domain" description="EamA" evidence="8">
    <location>
        <begin position="149"/>
        <end position="281"/>
    </location>
</feature>
<evidence type="ECO:0000256" key="1">
    <source>
        <dbReference type="ARBA" id="ARBA00004651"/>
    </source>
</evidence>
<keyword evidence="5 7" id="KW-1133">Transmembrane helix</keyword>
<evidence type="ECO:0000256" key="2">
    <source>
        <dbReference type="ARBA" id="ARBA00007362"/>
    </source>
</evidence>
<reference evidence="9 10" key="1">
    <citation type="journal article" date="2011" name="J. Bacteriol.">
        <title>Complete genome sequence of Acidaminococcus intestini RYC-MR95, a Gram-negative bacterium from the phylum Firmicutes.</title>
        <authorList>
            <person name="D'Auria G."/>
            <person name="Galan J.C."/>
            <person name="Rodriguez-Alcayna M."/>
            <person name="Moya A."/>
            <person name="Baquero F."/>
            <person name="Latorre A."/>
        </authorList>
    </citation>
    <scope>NUCLEOTIDE SEQUENCE [LARGE SCALE GENOMIC DNA]</scope>
    <source>
        <strain evidence="9 10">RyC-MR95</strain>
    </source>
</reference>
<dbReference type="eggNOG" id="COG0697">
    <property type="taxonomic scope" value="Bacteria"/>
</dbReference>
<dbReference type="PANTHER" id="PTHR42920">
    <property type="entry name" value="OS03G0707200 PROTEIN-RELATED"/>
    <property type="match status" value="1"/>
</dbReference>
<protein>
    <recommendedName>
        <fullName evidence="8">EamA domain-containing protein</fullName>
    </recommendedName>
</protein>
<name>G4Q2J7_ACIIR</name>
<feature type="transmembrane region" description="Helical" evidence="7">
    <location>
        <begin position="29"/>
        <end position="50"/>
    </location>
</feature>
<feature type="transmembrane region" description="Helical" evidence="7">
    <location>
        <begin position="244"/>
        <end position="261"/>
    </location>
</feature>
<dbReference type="PANTHER" id="PTHR42920:SF5">
    <property type="entry name" value="EAMA DOMAIN-CONTAINING PROTEIN"/>
    <property type="match status" value="1"/>
</dbReference>
<keyword evidence="4 7" id="KW-0812">Transmembrane</keyword>
<dbReference type="STRING" id="568816.Acin_1431"/>
<dbReference type="AlphaFoldDB" id="G4Q2J7"/>
<feature type="domain" description="EamA" evidence="8">
    <location>
        <begin position="4"/>
        <end position="139"/>
    </location>
</feature>
<comment type="similarity">
    <text evidence="2">Belongs to the EamA transporter family.</text>
</comment>
<dbReference type="InterPro" id="IPR051258">
    <property type="entry name" value="Diverse_Substrate_Transporter"/>
</dbReference>
<dbReference type="KEGG" id="ain:Acin_1431"/>
<dbReference type="Proteomes" id="UP000007093">
    <property type="component" value="Chromosome"/>
</dbReference>
<dbReference type="GeneID" id="92878448"/>
<evidence type="ECO:0000256" key="7">
    <source>
        <dbReference type="SAM" id="Phobius"/>
    </source>
</evidence>
<feature type="transmembrane region" description="Helical" evidence="7">
    <location>
        <begin position="98"/>
        <end position="116"/>
    </location>
</feature>
<dbReference type="GO" id="GO:0005886">
    <property type="term" value="C:plasma membrane"/>
    <property type="evidence" value="ECO:0007669"/>
    <property type="project" value="UniProtKB-SubCell"/>
</dbReference>